<sequence length="76" mass="8101">MQPAASALEGVKSVKGELGEAVLNEMAFLRKRAGDVPIDQPASVSHKAPGEHDIDNPLTFPENGHIVIHDSRGFEA</sequence>
<name>A0A067SLI7_GALM3</name>
<evidence type="ECO:0000313" key="2">
    <source>
        <dbReference type="EMBL" id="KDR71766.1"/>
    </source>
</evidence>
<evidence type="ECO:0000313" key="3">
    <source>
        <dbReference type="Proteomes" id="UP000027222"/>
    </source>
</evidence>
<dbReference type="Proteomes" id="UP000027222">
    <property type="component" value="Unassembled WGS sequence"/>
</dbReference>
<evidence type="ECO:0000256" key="1">
    <source>
        <dbReference type="SAM" id="MobiDB-lite"/>
    </source>
</evidence>
<feature type="region of interest" description="Disordered" evidence="1">
    <location>
        <begin position="40"/>
        <end position="62"/>
    </location>
</feature>
<gene>
    <name evidence="2" type="ORF">GALMADRAFT_779008</name>
</gene>
<dbReference type="HOGENOM" id="CLU_2654661_0_0_1"/>
<organism evidence="2 3">
    <name type="scientific">Galerina marginata (strain CBS 339.88)</name>
    <dbReference type="NCBI Taxonomy" id="685588"/>
    <lineage>
        <taxon>Eukaryota</taxon>
        <taxon>Fungi</taxon>
        <taxon>Dikarya</taxon>
        <taxon>Basidiomycota</taxon>
        <taxon>Agaricomycotina</taxon>
        <taxon>Agaricomycetes</taxon>
        <taxon>Agaricomycetidae</taxon>
        <taxon>Agaricales</taxon>
        <taxon>Agaricineae</taxon>
        <taxon>Strophariaceae</taxon>
        <taxon>Galerina</taxon>
    </lineage>
</organism>
<proteinExistence type="predicted"/>
<keyword evidence="3" id="KW-1185">Reference proteome</keyword>
<accession>A0A067SLI7</accession>
<dbReference type="OrthoDB" id="391988at2759"/>
<reference evidence="3" key="1">
    <citation type="journal article" date="2014" name="Proc. Natl. Acad. Sci. U.S.A.">
        <title>Extensive sampling of basidiomycete genomes demonstrates inadequacy of the white-rot/brown-rot paradigm for wood decay fungi.</title>
        <authorList>
            <person name="Riley R."/>
            <person name="Salamov A.A."/>
            <person name="Brown D.W."/>
            <person name="Nagy L.G."/>
            <person name="Floudas D."/>
            <person name="Held B.W."/>
            <person name="Levasseur A."/>
            <person name="Lombard V."/>
            <person name="Morin E."/>
            <person name="Otillar R."/>
            <person name="Lindquist E.A."/>
            <person name="Sun H."/>
            <person name="LaButti K.M."/>
            <person name="Schmutz J."/>
            <person name="Jabbour D."/>
            <person name="Luo H."/>
            <person name="Baker S.E."/>
            <person name="Pisabarro A.G."/>
            <person name="Walton J.D."/>
            <person name="Blanchette R.A."/>
            <person name="Henrissat B."/>
            <person name="Martin F."/>
            <person name="Cullen D."/>
            <person name="Hibbett D.S."/>
            <person name="Grigoriev I.V."/>
        </authorList>
    </citation>
    <scope>NUCLEOTIDE SEQUENCE [LARGE SCALE GENOMIC DNA]</scope>
    <source>
        <strain evidence="3">CBS 339.88</strain>
    </source>
</reference>
<protein>
    <submittedName>
        <fullName evidence="2">Uncharacterized protein</fullName>
    </submittedName>
</protein>
<dbReference type="EMBL" id="KL142391">
    <property type="protein sequence ID" value="KDR71766.1"/>
    <property type="molecule type" value="Genomic_DNA"/>
</dbReference>
<dbReference type="AlphaFoldDB" id="A0A067SLI7"/>